<proteinExistence type="predicted"/>
<protein>
    <submittedName>
        <fullName evidence="1">Fructose 1,6-bisphosphatase</fullName>
    </submittedName>
</protein>
<sequence>MSFSDLFESGFQKRNQDHFAAIVRVAMSDGVINDAEKAFLDRLATRLDITEHDYKDILKDYNSHPINAPHSYKTRLERLYDLARMVWADHIEGADQVSLLEKLCIGLGFNQDNVKYIADKALTLVHYEVDLEDFIEKMKNMNQ</sequence>
<name>A0ABQ2BWW4_9FLAO</name>
<dbReference type="SUPFAM" id="SSF158682">
    <property type="entry name" value="TerB-like"/>
    <property type="match status" value="1"/>
</dbReference>
<gene>
    <name evidence="1" type="ORF">GCM10011444_03610</name>
</gene>
<accession>A0ABQ2BWW4</accession>
<comment type="caution">
    <text evidence="1">The sequence shown here is derived from an EMBL/GenBank/DDBJ whole genome shotgun (WGS) entry which is preliminary data.</text>
</comment>
<dbReference type="EMBL" id="BMDQ01000001">
    <property type="protein sequence ID" value="GGI56052.1"/>
    <property type="molecule type" value="Genomic_DNA"/>
</dbReference>
<dbReference type="Gene3D" id="1.10.3680.10">
    <property type="entry name" value="TerB-like"/>
    <property type="match status" value="1"/>
</dbReference>
<evidence type="ECO:0000313" key="2">
    <source>
        <dbReference type="Proteomes" id="UP000624701"/>
    </source>
</evidence>
<organism evidence="1 2">
    <name type="scientific">Winogradskyella haliclonae</name>
    <dbReference type="NCBI Taxonomy" id="2048558"/>
    <lineage>
        <taxon>Bacteria</taxon>
        <taxon>Pseudomonadati</taxon>
        <taxon>Bacteroidota</taxon>
        <taxon>Flavobacteriia</taxon>
        <taxon>Flavobacteriales</taxon>
        <taxon>Flavobacteriaceae</taxon>
        <taxon>Winogradskyella</taxon>
    </lineage>
</organism>
<reference evidence="2" key="1">
    <citation type="journal article" date="2019" name="Int. J. Syst. Evol. Microbiol.">
        <title>The Global Catalogue of Microorganisms (GCM) 10K type strain sequencing project: providing services to taxonomists for standard genome sequencing and annotation.</title>
        <authorList>
            <consortium name="The Broad Institute Genomics Platform"/>
            <consortium name="The Broad Institute Genome Sequencing Center for Infectious Disease"/>
            <person name="Wu L."/>
            <person name="Ma J."/>
        </authorList>
    </citation>
    <scope>NUCLEOTIDE SEQUENCE [LARGE SCALE GENOMIC DNA]</scope>
    <source>
        <strain evidence="2">CCM 8681</strain>
    </source>
</reference>
<keyword evidence="2" id="KW-1185">Reference proteome</keyword>
<dbReference type="InterPro" id="IPR029024">
    <property type="entry name" value="TerB-like"/>
</dbReference>
<dbReference type="RefSeq" id="WP_188372991.1">
    <property type="nucleotide sequence ID" value="NZ_BMDQ01000001.1"/>
</dbReference>
<dbReference type="Proteomes" id="UP000624701">
    <property type="component" value="Unassembled WGS sequence"/>
</dbReference>
<evidence type="ECO:0000313" key="1">
    <source>
        <dbReference type="EMBL" id="GGI56052.1"/>
    </source>
</evidence>